<name>A0ABY8P6Q8_9GAMM</name>
<proteinExistence type="predicted"/>
<protein>
    <submittedName>
        <fullName evidence="3">PIN domain-containing protein</fullName>
    </submittedName>
</protein>
<dbReference type="SUPFAM" id="SSF88723">
    <property type="entry name" value="PIN domain-like"/>
    <property type="match status" value="1"/>
</dbReference>
<evidence type="ECO:0000313" key="3">
    <source>
        <dbReference type="EMBL" id="WGO84500.1"/>
    </source>
</evidence>
<dbReference type="InterPro" id="IPR002716">
    <property type="entry name" value="PIN_dom"/>
</dbReference>
<dbReference type="EMBL" id="CP123759">
    <property type="protein sequence ID" value="WGO83169.1"/>
    <property type="molecule type" value="Genomic_DNA"/>
</dbReference>
<evidence type="ECO:0000259" key="1">
    <source>
        <dbReference type="Pfam" id="PF01850"/>
    </source>
</evidence>
<dbReference type="InterPro" id="IPR029060">
    <property type="entry name" value="PIN-like_dom_sf"/>
</dbReference>
<evidence type="ECO:0000313" key="2">
    <source>
        <dbReference type="EMBL" id="WGO83169.1"/>
    </source>
</evidence>
<gene>
    <name evidence="3" type="ORF">QG404_06380</name>
    <name evidence="2" type="ORF">QG404_12615</name>
</gene>
<dbReference type="Pfam" id="PF01850">
    <property type="entry name" value="PIN"/>
    <property type="match status" value="1"/>
</dbReference>
<dbReference type="EMBL" id="CP123759">
    <property type="protein sequence ID" value="WGO84500.1"/>
    <property type="molecule type" value="Genomic_DNA"/>
</dbReference>
<evidence type="ECO:0000313" key="4">
    <source>
        <dbReference type="Proteomes" id="UP001231859"/>
    </source>
</evidence>
<organism evidence="3 4">
    <name type="scientific">Arsenophonus apicola</name>
    <dbReference type="NCBI Taxonomy" id="2879119"/>
    <lineage>
        <taxon>Bacteria</taxon>
        <taxon>Pseudomonadati</taxon>
        <taxon>Pseudomonadota</taxon>
        <taxon>Gammaproteobacteria</taxon>
        <taxon>Enterobacterales</taxon>
        <taxon>Morganellaceae</taxon>
        <taxon>Arsenophonus</taxon>
    </lineage>
</organism>
<dbReference type="Gene3D" id="3.40.50.1010">
    <property type="entry name" value="5'-nuclease"/>
    <property type="match status" value="1"/>
</dbReference>
<dbReference type="Proteomes" id="UP001231859">
    <property type="component" value="Chromosome"/>
</dbReference>
<sequence>MKVIIDTNILISMMHNDIGSQDTWRNPRNNEEIDNVPLRAKALKEQIEQRGDVIVIPAPVLAEYLIGIKPENHHEHINLINSMSCFEMAPFDEISAIECARLPSYQELKRLFSSSENEQNTASKLKFDRQIISIAKAMNVEEIWSHDNNVFKKCTESGITVKSLADIPLPPEQYSLYPEPETDKTHITH</sequence>
<keyword evidence="4" id="KW-1185">Reference proteome</keyword>
<reference evidence="3 4" key="1">
    <citation type="submission" date="2023-04" db="EMBL/GenBank/DDBJ databases">
        <title>Genome dynamics across the evolutionary transition to endosymbiosis.</title>
        <authorList>
            <person name="Siozios S."/>
            <person name="Nadal-Jimenez P."/>
            <person name="Azagi T."/>
            <person name="Sprong H."/>
            <person name="Frost C.L."/>
            <person name="Parratt S.R."/>
            <person name="Taylor G."/>
            <person name="Brettell L."/>
            <person name="Lew K.C."/>
            <person name="Croft L."/>
            <person name="King K.C."/>
            <person name="Brockhurst M.A."/>
            <person name="Hypsa V."/>
            <person name="Novakova E."/>
            <person name="Darby A.C."/>
            <person name="Hurst G.D.D."/>
        </authorList>
    </citation>
    <scope>NUCLEOTIDE SEQUENCE [LARGE SCALE GENOMIC DNA]</scope>
    <source>
        <strain evidence="3">AApi_AU</strain>
        <strain evidence="4">aApi_AU</strain>
    </source>
</reference>
<accession>A0ABY8P6Q8</accession>
<dbReference type="RefSeq" id="WP_280937830.1">
    <property type="nucleotide sequence ID" value="NZ_CP123759.1"/>
</dbReference>
<feature type="domain" description="PIN" evidence="1">
    <location>
        <begin position="40"/>
        <end position="153"/>
    </location>
</feature>